<dbReference type="SMART" id="SM00073">
    <property type="entry name" value="HPT"/>
    <property type="match status" value="1"/>
</dbReference>
<dbReference type="GO" id="GO:0004672">
    <property type="term" value="F:protein kinase activity"/>
    <property type="evidence" value="ECO:0007669"/>
    <property type="project" value="UniProtKB-ARBA"/>
</dbReference>
<protein>
    <recommendedName>
        <fullName evidence="2">HPt domain-containing protein</fullName>
    </recommendedName>
</protein>
<dbReference type="Proteomes" id="UP000035579">
    <property type="component" value="Chromosome"/>
</dbReference>
<dbReference type="Pfam" id="PF01627">
    <property type="entry name" value="Hpt"/>
    <property type="match status" value="1"/>
</dbReference>
<name>A0AAC8QFD6_9BACT</name>
<proteinExistence type="predicted"/>
<dbReference type="InterPro" id="IPR036641">
    <property type="entry name" value="HPT_dom_sf"/>
</dbReference>
<dbReference type="InterPro" id="IPR008207">
    <property type="entry name" value="Sig_transdc_His_kin_Hpt_dom"/>
</dbReference>
<keyword evidence="1" id="KW-0597">Phosphoprotein</keyword>
<evidence type="ECO:0000256" key="1">
    <source>
        <dbReference type="PROSITE-ProRule" id="PRU00110"/>
    </source>
</evidence>
<feature type="domain" description="HPt" evidence="2">
    <location>
        <begin position="24"/>
        <end position="117"/>
    </location>
</feature>
<dbReference type="PROSITE" id="PS50894">
    <property type="entry name" value="HPT"/>
    <property type="match status" value="1"/>
</dbReference>
<sequence>MEQQVLAMDVRQLEKLSVLQDEDSPNLVADMARGYLDRTPPRILRMKELLAARNASQLAHEAHGLATSSGMFGMMRVRQHCKALENLARGPGLEGAEGLLARIEQAYAEARPLLMTQLGIREE</sequence>
<dbReference type="RefSeq" id="WP_169800803.1">
    <property type="nucleotide sequence ID" value="NZ_CP011509.1"/>
</dbReference>
<dbReference type="KEGG" id="age:AA314_08413"/>
<gene>
    <name evidence="3" type="ORF">AA314_08413</name>
</gene>
<reference evidence="3 4" key="1">
    <citation type="submission" date="2015-05" db="EMBL/GenBank/DDBJ databases">
        <title>Genome assembly of Archangium gephyra DSM 2261.</title>
        <authorList>
            <person name="Sharma G."/>
            <person name="Subramanian S."/>
        </authorList>
    </citation>
    <scope>NUCLEOTIDE SEQUENCE [LARGE SCALE GENOMIC DNA]</scope>
    <source>
        <strain evidence="3 4">DSM 2261</strain>
    </source>
</reference>
<dbReference type="Gene3D" id="1.20.120.160">
    <property type="entry name" value="HPT domain"/>
    <property type="match status" value="1"/>
</dbReference>
<evidence type="ECO:0000313" key="4">
    <source>
        <dbReference type="Proteomes" id="UP000035579"/>
    </source>
</evidence>
<feature type="modified residue" description="Phosphohistidine" evidence="1">
    <location>
        <position position="63"/>
    </location>
</feature>
<evidence type="ECO:0000259" key="2">
    <source>
        <dbReference type="PROSITE" id="PS50894"/>
    </source>
</evidence>
<dbReference type="GO" id="GO:0000160">
    <property type="term" value="P:phosphorelay signal transduction system"/>
    <property type="evidence" value="ECO:0007669"/>
    <property type="project" value="InterPro"/>
</dbReference>
<evidence type="ECO:0000313" key="3">
    <source>
        <dbReference type="EMBL" id="AKJ06787.1"/>
    </source>
</evidence>
<dbReference type="SUPFAM" id="SSF47226">
    <property type="entry name" value="Histidine-containing phosphotransfer domain, HPT domain"/>
    <property type="match status" value="1"/>
</dbReference>
<accession>A0AAC8QFD6</accession>
<dbReference type="AlphaFoldDB" id="A0AAC8QFD6"/>
<dbReference type="EMBL" id="CP011509">
    <property type="protein sequence ID" value="AKJ06787.1"/>
    <property type="molecule type" value="Genomic_DNA"/>
</dbReference>
<organism evidence="3 4">
    <name type="scientific">Archangium gephyra</name>
    <dbReference type="NCBI Taxonomy" id="48"/>
    <lineage>
        <taxon>Bacteria</taxon>
        <taxon>Pseudomonadati</taxon>
        <taxon>Myxococcota</taxon>
        <taxon>Myxococcia</taxon>
        <taxon>Myxococcales</taxon>
        <taxon>Cystobacterineae</taxon>
        <taxon>Archangiaceae</taxon>
        <taxon>Archangium</taxon>
    </lineage>
</organism>